<dbReference type="EMBL" id="FNCP01000009">
    <property type="protein sequence ID" value="SDH07949.1"/>
    <property type="molecule type" value="Genomic_DNA"/>
</dbReference>
<protein>
    <submittedName>
        <fullName evidence="1">Uncharacterized protein</fullName>
    </submittedName>
</protein>
<keyword evidence="2" id="KW-1185">Reference proteome</keyword>
<name>A0A1G7ZH44_9FIRM</name>
<dbReference type="OrthoDB" id="1799119at2"/>
<evidence type="ECO:0000313" key="2">
    <source>
        <dbReference type="Proteomes" id="UP000198656"/>
    </source>
</evidence>
<gene>
    <name evidence="1" type="ORF">SAMN05443529_109110</name>
</gene>
<proteinExistence type="predicted"/>
<dbReference type="RefSeq" id="WP_092332801.1">
    <property type="nucleotide sequence ID" value="NZ_FNCP01000009.1"/>
</dbReference>
<reference evidence="2" key="1">
    <citation type="submission" date="2016-10" db="EMBL/GenBank/DDBJ databases">
        <authorList>
            <person name="Varghese N."/>
            <person name="Submissions S."/>
        </authorList>
    </citation>
    <scope>NUCLEOTIDE SEQUENCE [LARGE SCALE GENOMIC DNA]</scope>
    <source>
        <strain evidence="2">DSM 8344</strain>
    </source>
</reference>
<evidence type="ECO:0000313" key="1">
    <source>
        <dbReference type="EMBL" id="SDH07949.1"/>
    </source>
</evidence>
<dbReference type="Proteomes" id="UP000198656">
    <property type="component" value="Unassembled WGS sequence"/>
</dbReference>
<dbReference type="AlphaFoldDB" id="A0A1G7ZH44"/>
<dbReference type="STRING" id="1121419.SAMN05443529_109110"/>
<organism evidence="1 2">
    <name type="scientific">Desulfosporosinus hippei DSM 8344</name>
    <dbReference type="NCBI Taxonomy" id="1121419"/>
    <lineage>
        <taxon>Bacteria</taxon>
        <taxon>Bacillati</taxon>
        <taxon>Bacillota</taxon>
        <taxon>Clostridia</taxon>
        <taxon>Eubacteriales</taxon>
        <taxon>Desulfitobacteriaceae</taxon>
        <taxon>Desulfosporosinus</taxon>
    </lineage>
</organism>
<accession>A0A1G7ZH44</accession>
<sequence length="66" mass="7616">MLPTRHWLDFFLYIGRVFLLLILLAVLLPKLVAVCNSLMSTLLHNDQNPHGNPLRVETILSRELHV</sequence>